<organism evidence="3 4">
    <name type="scientific">Candidatus Buchananbacteria bacterium RIFCSPLOWO2_01_FULL_39_33</name>
    <dbReference type="NCBI Taxonomy" id="1797543"/>
    <lineage>
        <taxon>Bacteria</taxon>
        <taxon>Candidatus Buchananiibacteriota</taxon>
    </lineage>
</organism>
<reference evidence="3 4" key="1">
    <citation type="journal article" date="2016" name="Nat. Commun.">
        <title>Thousands of microbial genomes shed light on interconnected biogeochemical processes in an aquifer system.</title>
        <authorList>
            <person name="Anantharaman K."/>
            <person name="Brown C.T."/>
            <person name="Hug L.A."/>
            <person name="Sharon I."/>
            <person name="Castelle C.J."/>
            <person name="Probst A.J."/>
            <person name="Thomas B.C."/>
            <person name="Singh A."/>
            <person name="Wilkins M.J."/>
            <person name="Karaoz U."/>
            <person name="Brodie E.L."/>
            <person name="Williams K.H."/>
            <person name="Hubbard S.S."/>
            <person name="Banfield J.F."/>
        </authorList>
    </citation>
    <scope>NUCLEOTIDE SEQUENCE [LARGE SCALE GENOMIC DNA]</scope>
</reference>
<keyword evidence="2" id="KW-0812">Transmembrane</keyword>
<dbReference type="AlphaFoldDB" id="A0A1G1YNK8"/>
<keyword evidence="2" id="KW-1133">Transmembrane helix</keyword>
<gene>
    <name evidence="3" type="ORF">A3A02_02425</name>
</gene>
<comment type="caution">
    <text evidence="3">The sequence shown here is derived from an EMBL/GenBank/DDBJ whole genome shotgun (WGS) entry which is preliminary data.</text>
</comment>
<name>A0A1G1YNK8_9BACT</name>
<dbReference type="Proteomes" id="UP000177376">
    <property type="component" value="Unassembled WGS sequence"/>
</dbReference>
<feature type="compositionally biased region" description="Polar residues" evidence="1">
    <location>
        <begin position="56"/>
        <end position="67"/>
    </location>
</feature>
<feature type="region of interest" description="Disordered" evidence="1">
    <location>
        <begin position="1"/>
        <end position="32"/>
    </location>
</feature>
<dbReference type="EMBL" id="MHIM01000007">
    <property type="protein sequence ID" value="OGY53017.1"/>
    <property type="molecule type" value="Genomic_DNA"/>
</dbReference>
<evidence type="ECO:0000313" key="3">
    <source>
        <dbReference type="EMBL" id="OGY53017.1"/>
    </source>
</evidence>
<feature type="region of interest" description="Disordered" evidence="1">
    <location>
        <begin position="45"/>
        <end position="72"/>
    </location>
</feature>
<feature type="compositionally biased region" description="Polar residues" evidence="1">
    <location>
        <begin position="22"/>
        <end position="32"/>
    </location>
</feature>
<accession>A0A1G1YNK8</accession>
<proteinExistence type="predicted"/>
<feature type="transmembrane region" description="Helical" evidence="2">
    <location>
        <begin position="118"/>
        <end position="140"/>
    </location>
</feature>
<keyword evidence="2" id="KW-0472">Membrane</keyword>
<evidence type="ECO:0000313" key="4">
    <source>
        <dbReference type="Proteomes" id="UP000177376"/>
    </source>
</evidence>
<evidence type="ECO:0000256" key="2">
    <source>
        <dbReference type="SAM" id="Phobius"/>
    </source>
</evidence>
<evidence type="ECO:0000256" key="1">
    <source>
        <dbReference type="SAM" id="MobiDB-lite"/>
    </source>
</evidence>
<sequence>MSDNLAHQLDTLPLGTPAPSSPAVNNFSDSTSPELTLGRLKYQASKQETAVPMETGSKSRTSANQEKTGAGTAQELARIKNMASKASAGDLVGASEEIAGATTQAGTQWLLTVLWGSVWLDWTLLSLLGLNVFLVCSILLPQYVCQFGDDYLIGKWIPSKDLAKWTEIMILMVINIIVLSIIITFVVLIYKIVSCGTWNLFNVWASGALPGGETALSEAEKRCFGIK</sequence>
<feature type="transmembrane region" description="Helical" evidence="2">
    <location>
        <begin position="168"/>
        <end position="190"/>
    </location>
</feature>
<protein>
    <submittedName>
        <fullName evidence="3">Uncharacterized protein</fullName>
    </submittedName>
</protein>